<protein>
    <submittedName>
        <fullName evidence="2">Nickel transporter</fullName>
    </submittedName>
</protein>
<dbReference type="EMBL" id="AXZL01000076">
    <property type="protein sequence ID" value="ESE39165.1"/>
    <property type="molecule type" value="Genomic_DNA"/>
</dbReference>
<evidence type="ECO:0000313" key="3">
    <source>
        <dbReference type="Proteomes" id="UP000017548"/>
    </source>
</evidence>
<keyword evidence="1" id="KW-0732">Signal</keyword>
<gene>
    <name evidence="2" type="ORF">SHD_3374</name>
</gene>
<evidence type="ECO:0000256" key="1">
    <source>
        <dbReference type="SAM" id="SignalP"/>
    </source>
</evidence>
<dbReference type="Pfam" id="PF10670">
    <property type="entry name" value="DUF4198"/>
    <property type="match status" value="1"/>
</dbReference>
<keyword evidence="3" id="KW-1185">Reference proteome</keyword>
<comment type="caution">
    <text evidence="2">The sequence shown here is derived from an EMBL/GenBank/DDBJ whole genome shotgun (WGS) entry which is preliminary data.</text>
</comment>
<accession>A0ABP2YXS0</accession>
<proteinExistence type="predicted"/>
<feature type="signal peptide" evidence="1">
    <location>
        <begin position="1"/>
        <end position="22"/>
    </location>
</feature>
<feature type="chain" id="PRO_5046925387" evidence="1">
    <location>
        <begin position="23"/>
        <end position="274"/>
    </location>
</feature>
<dbReference type="InterPro" id="IPR019613">
    <property type="entry name" value="DUF4198"/>
</dbReference>
<evidence type="ECO:0000313" key="2">
    <source>
        <dbReference type="EMBL" id="ESE39165.1"/>
    </source>
</evidence>
<organism evidence="2 3">
    <name type="scientific">Shewanella decolorationis S12</name>
    <dbReference type="NCBI Taxonomy" id="1353536"/>
    <lineage>
        <taxon>Bacteria</taxon>
        <taxon>Pseudomonadati</taxon>
        <taxon>Pseudomonadota</taxon>
        <taxon>Gammaproteobacteria</taxon>
        <taxon>Alteromonadales</taxon>
        <taxon>Shewanellaceae</taxon>
        <taxon>Shewanella</taxon>
    </lineage>
</organism>
<dbReference type="Proteomes" id="UP000017548">
    <property type="component" value="Unassembled WGS sequence"/>
</dbReference>
<reference evidence="2 3" key="1">
    <citation type="journal article" date="2013" name="Genome Announc.">
        <title>Draft Genome Sequence of Shewanella decolorationis S12, a Dye-Degrading Bacterium Isolated from a Wastewater Treatment Plant.</title>
        <authorList>
            <person name="Xu M."/>
            <person name="Fang Y."/>
            <person name="Liu J."/>
            <person name="Chen X."/>
            <person name="Sun G."/>
            <person name="Guo J."/>
            <person name="Hua Z."/>
            <person name="Tu Q."/>
            <person name="Wu L."/>
            <person name="Zhou J."/>
            <person name="Liu X."/>
        </authorList>
    </citation>
    <scope>NUCLEOTIDE SEQUENCE [LARGE SCALE GENOMIC DNA]</scope>
    <source>
        <strain evidence="2 3">S12</strain>
    </source>
</reference>
<sequence>MKMKLRLLALVSALCISPLASSHDRWILPSHYNVSAESQEAVWITSDVSASNQVFMFDKPVTASDVRVHLPDGKPSSPSSSYTGGRKSVFDVQLLQDGTYKFEKEVTPRYFSVYKIKGKEGMVRSRLDKKATAAVMPKDAYELKGSLNVARVETYVTRNKPTDKVLAPKGEYLELVPITHPADIVENEPATLQFVYDGKPVEGVSVAIMKDGSLYRNKPEEISLTSDKEGKVAMTLPAAGRYLLHASIERPSPDKSLADKTVSEIFLTFEAGLE</sequence>
<name>A0ABP2YXS0_9GAMM</name>